<dbReference type="GO" id="GO:0005739">
    <property type="term" value="C:mitochondrion"/>
    <property type="evidence" value="ECO:0007669"/>
    <property type="project" value="GOC"/>
</dbReference>
<dbReference type="SUPFAM" id="SSF52833">
    <property type="entry name" value="Thioredoxin-like"/>
    <property type="match status" value="1"/>
</dbReference>
<feature type="domain" description="Thioredoxin" evidence="6">
    <location>
        <begin position="145"/>
        <end position="313"/>
    </location>
</feature>
<dbReference type="Pfam" id="PF02630">
    <property type="entry name" value="SCO1-SenC"/>
    <property type="match status" value="1"/>
</dbReference>
<dbReference type="InterPro" id="IPR013766">
    <property type="entry name" value="Thioredoxin_domain"/>
</dbReference>
<dbReference type="Proteomes" id="UP000800093">
    <property type="component" value="Unassembled WGS sequence"/>
</dbReference>
<name>A0A9P4N6X3_9PLEO</name>
<evidence type="ECO:0000313" key="8">
    <source>
        <dbReference type="Proteomes" id="UP000800093"/>
    </source>
</evidence>
<evidence type="ECO:0000256" key="5">
    <source>
        <dbReference type="SAM" id="Phobius"/>
    </source>
</evidence>
<dbReference type="GO" id="GO:0033617">
    <property type="term" value="P:mitochondrial respiratory chain complex IV assembly"/>
    <property type="evidence" value="ECO:0007669"/>
    <property type="project" value="TreeGrafter"/>
</dbReference>
<protein>
    <submittedName>
        <fullName evidence="7">Mitochondrial metallochaperone Sco1</fullName>
    </submittedName>
</protein>
<keyword evidence="8" id="KW-1185">Reference proteome</keyword>
<evidence type="ECO:0000256" key="2">
    <source>
        <dbReference type="ARBA" id="ARBA00023008"/>
    </source>
</evidence>
<sequence length="322" mass="35832">MASPCNCIAGTVRSLRPMIAPRTEPIFLRFAARRTLVHSRASGTAMVARKLGSKAAVSVSRAKIQCLDSGSTAGGVWRGSRAFSFSAPRSKLKTIQQVWARNKGGPFNITAAVIFVGTAGALWAYFTYEKERMARKRIAEQTKGIGKPKVGGPFQLVDQDGLSFTSEDMKGKYSLVYFGFSHCPDICPDELDKMALMYEKVKEKCGDVLLPIMISCDPARDSPAVLKEYLQEFHPDIIGLTGDYEQIKETCKAYRVYFSTPPNVKLGQDYLVDHSIYFYLMDPEGDFVEAIGRNFTAEQAAKVISDHIKDWQGPLKKKDRWA</sequence>
<dbReference type="Gene3D" id="3.40.30.10">
    <property type="entry name" value="Glutaredoxin"/>
    <property type="match status" value="1"/>
</dbReference>
<keyword evidence="3" id="KW-0479">Metal-binding</keyword>
<keyword evidence="5" id="KW-0472">Membrane</keyword>
<comment type="similarity">
    <text evidence="1">Belongs to the SCO1/2 family.</text>
</comment>
<keyword evidence="2 3" id="KW-0186">Copper</keyword>
<evidence type="ECO:0000256" key="4">
    <source>
        <dbReference type="PIRSR" id="PIRSR603782-2"/>
    </source>
</evidence>
<evidence type="ECO:0000256" key="1">
    <source>
        <dbReference type="ARBA" id="ARBA00010996"/>
    </source>
</evidence>
<evidence type="ECO:0000313" key="7">
    <source>
        <dbReference type="EMBL" id="KAF2265304.1"/>
    </source>
</evidence>
<dbReference type="GO" id="GO:0045454">
    <property type="term" value="P:cell redox homeostasis"/>
    <property type="evidence" value="ECO:0007669"/>
    <property type="project" value="UniProtKB-ARBA"/>
</dbReference>
<dbReference type="InterPro" id="IPR036249">
    <property type="entry name" value="Thioredoxin-like_sf"/>
</dbReference>
<keyword evidence="5" id="KW-0812">Transmembrane</keyword>
<dbReference type="GO" id="GO:0005507">
    <property type="term" value="F:copper ion binding"/>
    <property type="evidence" value="ECO:0007669"/>
    <property type="project" value="UniProtKB-ARBA"/>
</dbReference>
<evidence type="ECO:0000259" key="6">
    <source>
        <dbReference type="PROSITE" id="PS51352"/>
    </source>
</evidence>
<feature type="disulfide bond" description="Redox-active" evidence="4">
    <location>
        <begin position="183"/>
        <end position="187"/>
    </location>
</feature>
<keyword evidence="5" id="KW-1133">Transmembrane helix</keyword>
<feature type="binding site" evidence="3">
    <location>
        <position position="183"/>
    </location>
    <ligand>
        <name>Cu cation</name>
        <dbReference type="ChEBI" id="CHEBI:23378"/>
    </ligand>
</feature>
<keyword evidence="4" id="KW-1015">Disulfide bond</keyword>
<feature type="transmembrane region" description="Helical" evidence="5">
    <location>
        <begin position="109"/>
        <end position="128"/>
    </location>
</feature>
<proteinExistence type="inferred from homology"/>
<dbReference type="PANTHER" id="PTHR12151:SF5">
    <property type="entry name" value="AT19154P"/>
    <property type="match status" value="1"/>
</dbReference>
<dbReference type="InterPro" id="IPR003782">
    <property type="entry name" value="SCO1/SenC"/>
</dbReference>
<evidence type="ECO:0000256" key="3">
    <source>
        <dbReference type="PIRSR" id="PIRSR603782-1"/>
    </source>
</evidence>
<gene>
    <name evidence="7" type="ORF">CC78DRAFT_515464</name>
</gene>
<organism evidence="7 8">
    <name type="scientific">Lojkania enalia</name>
    <dbReference type="NCBI Taxonomy" id="147567"/>
    <lineage>
        <taxon>Eukaryota</taxon>
        <taxon>Fungi</taxon>
        <taxon>Dikarya</taxon>
        <taxon>Ascomycota</taxon>
        <taxon>Pezizomycotina</taxon>
        <taxon>Dothideomycetes</taxon>
        <taxon>Pleosporomycetidae</taxon>
        <taxon>Pleosporales</taxon>
        <taxon>Pleosporales incertae sedis</taxon>
        <taxon>Lojkania</taxon>
    </lineage>
</organism>
<dbReference type="AlphaFoldDB" id="A0A9P4N6X3"/>
<accession>A0A9P4N6X3</accession>
<reference evidence="8" key="1">
    <citation type="journal article" date="2020" name="Stud. Mycol.">
        <title>101 Dothideomycetes genomes: A test case for predicting lifestyles and emergence of pathogens.</title>
        <authorList>
            <person name="Haridas S."/>
            <person name="Albert R."/>
            <person name="Binder M."/>
            <person name="Bloem J."/>
            <person name="LaButti K."/>
            <person name="Salamov A."/>
            <person name="Andreopoulos B."/>
            <person name="Baker S."/>
            <person name="Barry K."/>
            <person name="Bills G."/>
            <person name="Bluhm B."/>
            <person name="Cannon C."/>
            <person name="Castanera R."/>
            <person name="Culley D."/>
            <person name="Daum C."/>
            <person name="Ezra D."/>
            <person name="Gonzalez J."/>
            <person name="Henrissat B."/>
            <person name="Kuo A."/>
            <person name="Liang C."/>
            <person name="Lipzen A."/>
            <person name="Lutzoni F."/>
            <person name="Magnuson J."/>
            <person name="Mondo S."/>
            <person name="Nolan M."/>
            <person name="Ohm R."/>
            <person name="Pangilinan J."/>
            <person name="Park H.-J."/>
            <person name="Ramirez L."/>
            <person name="Alfaro M."/>
            <person name="Sun H."/>
            <person name="Tritt A."/>
            <person name="Yoshinaga Y."/>
            <person name="Zwiers L.-H."/>
            <person name="Turgeon B."/>
            <person name="Goodwin S."/>
            <person name="Spatafora J."/>
            <person name="Crous P."/>
            <person name="Grigoriev I."/>
        </authorList>
    </citation>
    <scope>NUCLEOTIDE SEQUENCE [LARGE SCALE GENOMIC DNA]</scope>
    <source>
        <strain evidence="8">CBS 304.66</strain>
    </source>
</reference>
<dbReference type="PANTHER" id="PTHR12151">
    <property type="entry name" value="ELECTRON TRANSPORT PROTIN SCO1/SENC FAMILY MEMBER"/>
    <property type="match status" value="1"/>
</dbReference>
<feature type="binding site" evidence="3">
    <location>
        <position position="274"/>
    </location>
    <ligand>
        <name>Cu cation</name>
        <dbReference type="ChEBI" id="CHEBI:23378"/>
    </ligand>
</feature>
<feature type="binding site" evidence="3">
    <location>
        <position position="187"/>
    </location>
    <ligand>
        <name>Cu cation</name>
        <dbReference type="ChEBI" id="CHEBI:23378"/>
    </ligand>
</feature>
<dbReference type="OrthoDB" id="270009at2759"/>
<comment type="caution">
    <text evidence="7">The sequence shown here is derived from an EMBL/GenBank/DDBJ whole genome shotgun (WGS) entry which is preliminary data.</text>
</comment>
<dbReference type="FunFam" id="3.40.30.10:FF:000013">
    <property type="entry name" value="Blast:Protein SCO1 homolog, mitochondrial"/>
    <property type="match status" value="1"/>
</dbReference>
<dbReference type="PROSITE" id="PS51352">
    <property type="entry name" value="THIOREDOXIN_2"/>
    <property type="match status" value="1"/>
</dbReference>
<dbReference type="CDD" id="cd02968">
    <property type="entry name" value="SCO"/>
    <property type="match status" value="1"/>
</dbReference>
<dbReference type="EMBL" id="ML986608">
    <property type="protein sequence ID" value="KAF2265304.1"/>
    <property type="molecule type" value="Genomic_DNA"/>
</dbReference>